<sequence>MNILETIDTPIGSYAPDFELPGIDDCVHHLSRYLENLSSVCVISICNHCDYVDLYISRLKTIQSEFSPRGFTLIGLNCGDGNNDVRSGEELDTVSNFERMKAFARHHELNFPYLWDSTQDVTRSFGAISTPTAFLIDSDGILRYKGQIDDHPQEPLASGVDYLRNAIACLFAGQAIQPAETQQMGTPLVWRK</sequence>
<dbReference type="EMBL" id="CP003659">
    <property type="protein sequence ID" value="AFZ56016.1"/>
    <property type="molecule type" value="Genomic_DNA"/>
</dbReference>
<evidence type="ECO:0000259" key="1">
    <source>
        <dbReference type="PROSITE" id="PS51352"/>
    </source>
</evidence>
<dbReference type="CDD" id="cd02969">
    <property type="entry name" value="PRX_like1"/>
    <property type="match status" value="1"/>
</dbReference>
<dbReference type="Gene3D" id="3.40.30.10">
    <property type="entry name" value="Glutaredoxin"/>
    <property type="match status" value="1"/>
</dbReference>
<dbReference type="InterPro" id="IPR047262">
    <property type="entry name" value="PRX-like1"/>
</dbReference>
<dbReference type="InterPro" id="IPR013766">
    <property type="entry name" value="Thioredoxin_domain"/>
</dbReference>
<dbReference type="eggNOG" id="COG1225">
    <property type="taxonomic scope" value="Bacteria"/>
</dbReference>
<dbReference type="PATRIC" id="fig|272123.3.peg.447"/>
<evidence type="ECO:0000313" key="3">
    <source>
        <dbReference type="Proteomes" id="UP000010474"/>
    </source>
</evidence>
<dbReference type="OrthoDB" id="9809746at2"/>
<dbReference type="GO" id="GO:0016209">
    <property type="term" value="F:antioxidant activity"/>
    <property type="evidence" value="ECO:0007669"/>
    <property type="project" value="InterPro"/>
</dbReference>
<dbReference type="RefSeq" id="WP_015212671.1">
    <property type="nucleotide sequence ID" value="NC_019771.1"/>
</dbReference>
<accession>K9ZA09</accession>
<reference evidence="3" key="1">
    <citation type="journal article" date="2013" name="Proc. Natl. Acad. Sci. U.S.A.">
        <title>Improving the coverage of the cyanobacterial phylum using diversity-driven genome sequencing.</title>
        <authorList>
            <person name="Shih P.M."/>
            <person name="Wu D."/>
            <person name="Latifi A."/>
            <person name="Axen S.D."/>
            <person name="Fewer D.P."/>
            <person name="Talla E."/>
            <person name="Calteau A."/>
            <person name="Cai F."/>
            <person name="Tandeau de Marsac N."/>
            <person name="Rippka R."/>
            <person name="Herdman M."/>
            <person name="Sivonen K."/>
            <person name="Coursin T."/>
            <person name="Laurent T."/>
            <person name="Goodwin L."/>
            <person name="Nolan M."/>
            <person name="Davenport K.W."/>
            <person name="Han C.S."/>
            <person name="Rubin E.M."/>
            <person name="Eisen J.A."/>
            <person name="Woyke T."/>
            <person name="Gugger M."/>
            <person name="Kerfeld C.A."/>
        </authorList>
    </citation>
    <scope>NUCLEOTIDE SEQUENCE [LARGE SCALE GENOMIC DNA]</scope>
    <source>
        <strain evidence="3">ATCC 27899 / PCC 7122</strain>
    </source>
</reference>
<name>K9ZA09_ANACC</name>
<dbReference type="PANTHER" id="PTHR43640:SF1">
    <property type="entry name" value="THIOREDOXIN-DEPENDENT PEROXIREDOXIN"/>
    <property type="match status" value="1"/>
</dbReference>
<keyword evidence="3" id="KW-1185">Reference proteome</keyword>
<dbReference type="GO" id="GO:0016491">
    <property type="term" value="F:oxidoreductase activity"/>
    <property type="evidence" value="ECO:0007669"/>
    <property type="project" value="InterPro"/>
</dbReference>
<dbReference type="Proteomes" id="UP000010474">
    <property type="component" value="Chromosome"/>
</dbReference>
<dbReference type="STRING" id="272123.Anacy_0414"/>
<dbReference type="SUPFAM" id="SSF52833">
    <property type="entry name" value="Thioredoxin-like"/>
    <property type="match status" value="1"/>
</dbReference>
<dbReference type="PANTHER" id="PTHR43640">
    <property type="entry name" value="OS07G0260300 PROTEIN"/>
    <property type="match status" value="1"/>
</dbReference>
<evidence type="ECO:0000313" key="2">
    <source>
        <dbReference type="EMBL" id="AFZ56016.1"/>
    </source>
</evidence>
<dbReference type="Pfam" id="PF00578">
    <property type="entry name" value="AhpC-TSA"/>
    <property type="match status" value="1"/>
</dbReference>
<gene>
    <name evidence="2" type="ordered locus">Anacy_0414</name>
</gene>
<dbReference type="InterPro" id="IPR036249">
    <property type="entry name" value="Thioredoxin-like_sf"/>
</dbReference>
<dbReference type="PROSITE" id="PS51352">
    <property type="entry name" value="THIOREDOXIN_2"/>
    <property type="match status" value="1"/>
</dbReference>
<feature type="domain" description="Thioredoxin" evidence="1">
    <location>
        <begin position="9"/>
        <end position="172"/>
    </location>
</feature>
<protein>
    <submittedName>
        <fullName evidence="2">Alkyl hydroperoxide reductase/ Thiol specific antioxidant/ Mal allergen</fullName>
    </submittedName>
</protein>
<proteinExistence type="predicted"/>
<dbReference type="HOGENOM" id="CLU_076204_2_1_3"/>
<dbReference type="KEGG" id="acy:Anacy_0414"/>
<dbReference type="AlphaFoldDB" id="K9ZA09"/>
<organism evidence="2 3">
    <name type="scientific">Anabaena cylindrica (strain ATCC 27899 / PCC 7122)</name>
    <dbReference type="NCBI Taxonomy" id="272123"/>
    <lineage>
        <taxon>Bacteria</taxon>
        <taxon>Bacillati</taxon>
        <taxon>Cyanobacteriota</taxon>
        <taxon>Cyanophyceae</taxon>
        <taxon>Nostocales</taxon>
        <taxon>Nostocaceae</taxon>
        <taxon>Anabaena</taxon>
    </lineage>
</organism>
<dbReference type="InterPro" id="IPR000866">
    <property type="entry name" value="AhpC/TSA"/>
</dbReference>